<feature type="region of interest" description="Disordered" evidence="4">
    <location>
        <begin position="363"/>
        <end position="386"/>
    </location>
</feature>
<protein>
    <recommendedName>
        <fullName evidence="5">Large ribosomal subunit protein uL15/eL18 domain-containing protein</fullName>
    </recommendedName>
</protein>
<dbReference type="InterPro" id="IPR005749">
    <property type="entry name" value="Ribosomal_uL15_bac-type"/>
</dbReference>
<dbReference type="Gene3D" id="3.100.10.10">
    <property type="match status" value="1"/>
</dbReference>
<feature type="domain" description="Large ribosomal subunit protein uL15/eL18" evidence="5">
    <location>
        <begin position="113"/>
        <end position="199"/>
    </location>
</feature>
<dbReference type="Proteomes" id="UP001301350">
    <property type="component" value="Unassembled WGS sequence"/>
</dbReference>
<proteinExistence type="inferred from homology"/>
<dbReference type="AlphaFoldDB" id="A0AAV9J3C8"/>
<reference evidence="6 7" key="1">
    <citation type="submission" date="2022-07" db="EMBL/GenBank/DDBJ databases">
        <title>Genome-wide signatures of adaptation to extreme environments.</title>
        <authorList>
            <person name="Cho C.H."/>
            <person name="Yoon H.S."/>
        </authorList>
    </citation>
    <scope>NUCLEOTIDE SEQUENCE [LARGE SCALE GENOMIC DNA]</scope>
    <source>
        <strain evidence="6 7">DBV 063 E5</strain>
    </source>
</reference>
<comment type="similarity">
    <text evidence="1">Belongs to the universal ribosomal protein uL15 family.</text>
</comment>
<feature type="region of interest" description="Disordered" evidence="4">
    <location>
        <begin position="42"/>
        <end position="78"/>
    </location>
</feature>
<dbReference type="InterPro" id="IPR021131">
    <property type="entry name" value="Ribosomal_uL15/eL18"/>
</dbReference>
<organism evidence="6 7">
    <name type="scientific">Cyanidium caldarium</name>
    <name type="common">Red alga</name>
    <dbReference type="NCBI Taxonomy" id="2771"/>
    <lineage>
        <taxon>Eukaryota</taxon>
        <taxon>Rhodophyta</taxon>
        <taxon>Bangiophyceae</taxon>
        <taxon>Cyanidiales</taxon>
        <taxon>Cyanidiaceae</taxon>
        <taxon>Cyanidium</taxon>
    </lineage>
</organism>
<dbReference type="InterPro" id="IPR036227">
    <property type="entry name" value="Ribosomal_uL15/eL18_sf"/>
</dbReference>
<keyword evidence="2" id="KW-0689">Ribosomal protein</keyword>
<feature type="compositionally biased region" description="Pro residues" evidence="4">
    <location>
        <begin position="370"/>
        <end position="379"/>
    </location>
</feature>
<dbReference type="NCBIfam" id="TIGR01071">
    <property type="entry name" value="rplO_bact"/>
    <property type="match status" value="1"/>
</dbReference>
<dbReference type="EMBL" id="JANCYW010000020">
    <property type="protein sequence ID" value="KAK4538796.1"/>
    <property type="molecule type" value="Genomic_DNA"/>
</dbReference>
<evidence type="ECO:0000256" key="3">
    <source>
        <dbReference type="ARBA" id="ARBA00023274"/>
    </source>
</evidence>
<evidence type="ECO:0000256" key="1">
    <source>
        <dbReference type="ARBA" id="ARBA00007320"/>
    </source>
</evidence>
<dbReference type="HAMAP" id="MF_01341">
    <property type="entry name" value="Ribosomal_uL15"/>
    <property type="match status" value="1"/>
</dbReference>
<comment type="caution">
    <text evidence="6">The sequence shown here is derived from an EMBL/GenBank/DDBJ whole genome shotgun (WGS) entry which is preliminary data.</text>
</comment>
<sequence>MTTVLRALQRCTVHFGSSQRVEGWQARSACSTSAPLALNTIRDNEGARPKQQRVGRGRGSGRGKTSGRGHKGQKARGRLSLPTLAFEGGQTPLTRRLPKRGGCPTVNQRKFAVINLGQVQALIDRGLLNCQPGSTVTMKTLYDTGCLLRSRRSKPHLFQHGLKLLSRCSGAFCTPLHFEVSAASEAAIRRVEQCGGSVTLVYYNRLGLRALLKPEKFDHWVTFRSDLSHFEDRGVASADRSSVIVYEHDDAMDRDMLSERGKPLVLEEHVMPCPKPASMDDDEDVELPSDARFRRALLKLFRGDEQQVAELMRGTPMDLSGIDAQNARPVIVRRRVRIFPRYARPPPRLMTRYPQLDAYGRPVRHVTRTSPPPPPPPPTTTVTTSA</sequence>
<dbReference type="PANTHER" id="PTHR12934">
    <property type="entry name" value="50S RIBOSOMAL PROTEIN L15"/>
    <property type="match status" value="1"/>
</dbReference>
<dbReference type="Pfam" id="PF00828">
    <property type="entry name" value="Ribosomal_L27A"/>
    <property type="match status" value="1"/>
</dbReference>
<dbReference type="GO" id="GO:0003735">
    <property type="term" value="F:structural constituent of ribosome"/>
    <property type="evidence" value="ECO:0007669"/>
    <property type="project" value="InterPro"/>
</dbReference>
<evidence type="ECO:0000256" key="2">
    <source>
        <dbReference type="ARBA" id="ARBA00022980"/>
    </source>
</evidence>
<feature type="compositionally biased region" description="Basic residues" evidence="4">
    <location>
        <begin position="50"/>
        <end position="77"/>
    </location>
</feature>
<name>A0AAV9J3C8_CYACA</name>
<evidence type="ECO:0000313" key="7">
    <source>
        <dbReference type="Proteomes" id="UP001301350"/>
    </source>
</evidence>
<dbReference type="GO" id="GO:0005762">
    <property type="term" value="C:mitochondrial large ribosomal subunit"/>
    <property type="evidence" value="ECO:0007669"/>
    <property type="project" value="TreeGrafter"/>
</dbReference>
<keyword evidence="3" id="KW-0687">Ribonucleoprotein</keyword>
<evidence type="ECO:0000313" key="6">
    <source>
        <dbReference type="EMBL" id="KAK4538796.1"/>
    </source>
</evidence>
<dbReference type="GO" id="GO:0006412">
    <property type="term" value="P:translation"/>
    <property type="evidence" value="ECO:0007669"/>
    <property type="project" value="InterPro"/>
</dbReference>
<evidence type="ECO:0000259" key="5">
    <source>
        <dbReference type="Pfam" id="PF00828"/>
    </source>
</evidence>
<dbReference type="SUPFAM" id="SSF52080">
    <property type="entry name" value="Ribosomal proteins L15p and L18e"/>
    <property type="match status" value="1"/>
</dbReference>
<accession>A0AAV9J3C8</accession>
<evidence type="ECO:0000256" key="4">
    <source>
        <dbReference type="SAM" id="MobiDB-lite"/>
    </source>
</evidence>
<gene>
    <name evidence="6" type="ORF">CDCA_CDCA20G4821</name>
</gene>
<dbReference type="InterPro" id="IPR030878">
    <property type="entry name" value="Ribosomal_uL15"/>
</dbReference>
<dbReference type="PANTHER" id="PTHR12934:SF11">
    <property type="entry name" value="LARGE RIBOSOMAL SUBUNIT PROTEIN UL15M"/>
    <property type="match status" value="1"/>
</dbReference>
<keyword evidence="7" id="KW-1185">Reference proteome</keyword>